<dbReference type="Pfam" id="PF07519">
    <property type="entry name" value="Tannase"/>
    <property type="match status" value="1"/>
</dbReference>
<dbReference type="PANTHER" id="PTHR33938">
    <property type="entry name" value="FERULOYL ESTERASE B-RELATED"/>
    <property type="match status" value="1"/>
</dbReference>
<name>A0AAD9M7C3_9PEZI</name>
<organism evidence="11 12">
    <name type="scientific">Colletotrichum zoysiae</name>
    <dbReference type="NCBI Taxonomy" id="1216348"/>
    <lineage>
        <taxon>Eukaryota</taxon>
        <taxon>Fungi</taxon>
        <taxon>Dikarya</taxon>
        <taxon>Ascomycota</taxon>
        <taxon>Pezizomycotina</taxon>
        <taxon>Sordariomycetes</taxon>
        <taxon>Hypocreomycetidae</taxon>
        <taxon>Glomerellales</taxon>
        <taxon>Glomerellaceae</taxon>
        <taxon>Colletotrichum</taxon>
        <taxon>Colletotrichum graminicola species complex</taxon>
    </lineage>
</organism>
<proteinExistence type="inferred from homology"/>
<evidence type="ECO:0000256" key="5">
    <source>
        <dbReference type="ARBA" id="ARBA00022729"/>
    </source>
</evidence>
<evidence type="ECO:0000256" key="4">
    <source>
        <dbReference type="ARBA" id="ARBA00022723"/>
    </source>
</evidence>
<dbReference type="AlphaFoldDB" id="A0AAD9M7C3"/>
<dbReference type="GO" id="GO:0045493">
    <property type="term" value="P:xylan catabolic process"/>
    <property type="evidence" value="ECO:0007669"/>
    <property type="project" value="UniProtKB-KW"/>
</dbReference>
<keyword evidence="2" id="KW-0719">Serine esterase</keyword>
<sequence>MQPLYGRAATRSYFLGCSLGGRQGIKAADLFPEDFDGVVAGAPAIDFNKLYSYRGTIFPRTGAVGSANFITPAVWKTTIHNEVLRQCDKIDGVEDGIVEDPTLCQFNASTLLCQNDPNAANRTDCLSTAQVDIVRGILSPLNDAQGNMYWPGMNPGAEVLAADGLYSGTPWPLTQNWFRYAIYNDPTWDPATFDLQIDGGFAERKNPADVKTWPDNLSAFKNRGGRLLMFHGQQDQQISSFHTPMFYDRLAQGMKLNQTGMDEFARFFRISGMNHCMTGPGAWLIGQGGGIDVAMAQTLPFDGEHNVLAAIMDWVEDGVAPETITGTKFVNDTLSLGIDFQRRHCRYPLRNTYKGGGLNPRHSDSWTCTSP</sequence>
<dbReference type="Gene3D" id="3.40.50.1820">
    <property type="entry name" value="alpha/beta hydrolase"/>
    <property type="match status" value="1"/>
</dbReference>
<keyword evidence="5" id="KW-0732">Signal</keyword>
<dbReference type="SUPFAM" id="SSF53474">
    <property type="entry name" value="alpha/beta-Hydrolases"/>
    <property type="match status" value="1"/>
</dbReference>
<dbReference type="Proteomes" id="UP001232148">
    <property type="component" value="Unassembled WGS sequence"/>
</dbReference>
<gene>
    <name evidence="11" type="ORF">LX32DRAFT_714329</name>
</gene>
<evidence type="ECO:0000256" key="10">
    <source>
        <dbReference type="RuleBase" id="RU361238"/>
    </source>
</evidence>
<protein>
    <recommendedName>
        <fullName evidence="10">Carboxylic ester hydrolase</fullName>
        <ecNumber evidence="10">3.1.1.-</ecNumber>
    </recommendedName>
</protein>
<evidence type="ECO:0000256" key="6">
    <source>
        <dbReference type="ARBA" id="ARBA00022801"/>
    </source>
</evidence>
<evidence type="ECO:0000313" key="12">
    <source>
        <dbReference type="Proteomes" id="UP001232148"/>
    </source>
</evidence>
<reference evidence="11" key="1">
    <citation type="submission" date="2021-06" db="EMBL/GenBank/DDBJ databases">
        <title>Comparative genomics, transcriptomics and evolutionary studies reveal genomic signatures of adaptation to plant cell wall in hemibiotrophic fungi.</title>
        <authorList>
            <consortium name="DOE Joint Genome Institute"/>
            <person name="Baroncelli R."/>
            <person name="Diaz J.F."/>
            <person name="Benocci T."/>
            <person name="Peng M."/>
            <person name="Battaglia E."/>
            <person name="Haridas S."/>
            <person name="Andreopoulos W."/>
            <person name="Labutti K."/>
            <person name="Pangilinan J."/>
            <person name="Floch G.L."/>
            <person name="Makela M.R."/>
            <person name="Henrissat B."/>
            <person name="Grigoriev I.V."/>
            <person name="Crouch J.A."/>
            <person name="De Vries R.P."/>
            <person name="Sukno S.A."/>
            <person name="Thon M.R."/>
        </authorList>
    </citation>
    <scope>NUCLEOTIDE SEQUENCE</scope>
    <source>
        <strain evidence="11">MAFF235873</strain>
    </source>
</reference>
<dbReference type="EC" id="3.1.1.-" evidence="10"/>
<dbReference type="EMBL" id="MU842841">
    <property type="protein sequence ID" value="KAK2031348.1"/>
    <property type="molecule type" value="Genomic_DNA"/>
</dbReference>
<evidence type="ECO:0000256" key="1">
    <source>
        <dbReference type="ARBA" id="ARBA00006249"/>
    </source>
</evidence>
<keyword evidence="8" id="KW-1015">Disulfide bond</keyword>
<keyword evidence="7" id="KW-0106">Calcium</keyword>
<comment type="catalytic activity">
    <reaction evidence="9">
        <text>feruloyl-polysaccharide + H2O = ferulate + polysaccharide.</text>
        <dbReference type="EC" id="3.1.1.73"/>
    </reaction>
</comment>
<comment type="similarity">
    <text evidence="1 10">Belongs to the tannase family.</text>
</comment>
<dbReference type="InterPro" id="IPR011118">
    <property type="entry name" value="Tannase/feruloyl_esterase"/>
</dbReference>
<dbReference type="GO" id="GO:0030600">
    <property type="term" value="F:feruloyl esterase activity"/>
    <property type="evidence" value="ECO:0007669"/>
    <property type="project" value="UniProtKB-EC"/>
</dbReference>
<keyword evidence="3" id="KW-0624">Polysaccharide degradation</keyword>
<evidence type="ECO:0000256" key="8">
    <source>
        <dbReference type="ARBA" id="ARBA00023157"/>
    </source>
</evidence>
<evidence type="ECO:0000256" key="3">
    <source>
        <dbReference type="ARBA" id="ARBA00022651"/>
    </source>
</evidence>
<comment type="caution">
    <text evidence="11">The sequence shown here is derived from an EMBL/GenBank/DDBJ whole genome shotgun (WGS) entry which is preliminary data.</text>
</comment>
<evidence type="ECO:0000256" key="2">
    <source>
        <dbReference type="ARBA" id="ARBA00022487"/>
    </source>
</evidence>
<keyword evidence="3" id="KW-0858">Xylan degradation</keyword>
<keyword evidence="6 10" id="KW-0378">Hydrolase</keyword>
<keyword evidence="3" id="KW-0119">Carbohydrate metabolism</keyword>
<evidence type="ECO:0000313" key="11">
    <source>
        <dbReference type="EMBL" id="KAK2031348.1"/>
    </source>
</evidence>
<dbReference type="GO" id="GO:0046872">
    <property type="term" value="F:metal ion binding"/>
    <property type="evidence" value="ECO:0007669"/>
    <property type="project" value="UniProtKB-KW"/>
</dbReference>
<dbReference type="PANTHER" id="PTHR33938:SF15">
    <property type="entry name" value="FERULOYL ESTERASE B-RELATED"/>
    <property type="match status" value="1"/>
</dbReference>
<keyword evidence="12" id="KW-1185">Reference proteome</keyword>
<accession>A0AAD9M7C3</accession>
<evidence type="ECO:0000256" key="7">
    <source>
        <dbReference type="ARBA" id="ARBA00022837"/>
    </source>
</evidence>
<evidence type="ECO:0000256" key="9">
    <source>
        <dbReference type="ARBA" id="ARBA00034075"/>
    </source>
</evidence>
<dbReference type="InterPro" id="IPR029058">
    <property type="entry name" value="AB_hydrolase_fold"/>
</dbReference>
<keyword evidence="4" id="KW-0479">Metal-binding</keyword>